<evidence type="ECO:0000259" key="6">
    <source>
        <dbReference type="Pfam" id="PF00724"/>
    </source>
</evidence>
<name>V6M987_9BACL</name>
<dbReference type="HOGENOM" id="CLU_012153_2_1_9"/>
<evidence type="ECO:0000313" key="7">
    <source>
        <dbReference type="EMBL" id="EST54445.1"/>
    </source>
</evidence>
<keyword evidence="5 7" id="KW-0560">Oxidoreductase</keyword>
<dbReference type="PATRIC" id="fig|1408254.3.peg.2786"/>
<dbReference type="EMBL" id="AYJU01000016">
    <property type="protein sequence ID" value="EST54445.1"/>
    <property type="molecule type" value="Genomic_DNA"/>
</dbReference>
<evidence type="ECO:0000256" key="4">
    <source>
        <dbReference type="ARBA" id="ARBA00022857"/>
    </source>
</evidence>
<dbReference type="eggNOG" id="COG1902">
    <property type="taxonomic scope" value="Bacteria"/>
</dbReference>
<comment type="cofactor">
    <cofactor evidence="1">
        <name>FMN</name>
        <dbReference type="ChEBI" id="CHEBI:58210"/>
    </cofactor>
</comment>
<dbReference type="EC" id="1.6.99.1" evidence="7"/>
<keyword evidence="4" id="KW-0521">NADP</keyword>
<dbReference type="GO" id="GO:0050661">
    <property type="term" value="F:NADP binding"/>
    <property type="evidence" value="ECO:0007669"/>
    <property type="project" value="InterPro"/>
</dbReference>
<organism evidence="7 8">
    <name type="scientific">Brevibacillus panacihumi W25</name>
    <dbReference type="NCBI Taxonomy" id="1408254"/>
    <lineage>
        <taxon>Bacteria</taxon>
        <taxon>Bacillati</taxon>
        <taxon>Bacillota</taxon>
        <taxon>Bacilli</taxon>
        <taxon>Bacillales</taxon>
        <taxon>Paenibacillaceae</taxon>
        <taxon>Brevibacillus</taxon>
    </lineage>
</organism>
<evidence type="ECO:0000313" key="8">
    <source>
        <dbReference type="Proteomes" id="UP000017973"/>
    </source>
</evidence>
<dbReference type="STRING" id="1408254.T458_14230"/>
<evidence type="ECO:0000256" key="2">
    <source>
        <dbReference type="ARBA" id="ARBA00022630"/>
    </source>
</evidence>
<proteinExistence type="predicted"/>
<dbReference type="CDD" id="cd02932">
    <property type="entry name" value="OYE_YqiM_FMN"/>
    <property type="match status" value="1"/>
</dbReference>
<feature type="domain" description="NADH:flavin oxidoreductase/NADH oxidase N-terminal" evidence="6">
    <location>
        <begin position="21"/>
        <end position="333"/>
    </location>
</feature>
<keyword evidence="2" id="KW-0285">Flavoprotein</keyword>
<dbReference type="Gene3D" id="3.20.20.70">
    <property type="entry name" value="Aldolase class I"/>
    <property type="match status" value="1"/>
</dbReference>
<dbReference type="GO" id="GO:0010181">
    <property type="term" value="F:FMN binding"/>
    <property type="evidence" value="ECO:0007669"/>
    <property type="project" value="InterPro"/>
</dbReference>
<protein>
    <submittedName>
        <fullName evidence="7">NADPH dehydrogenase</fullName>
        <ecNumber evidence="7">1.6.99.1</ecNumber>
    </submittedName>
</protein>
<dbReference type="InterPro" id="IPR001155">
    <property type="entry name" value="OxRdtase_FMN_N"/>
</dbReference>
<evidence type="ECO:0000256" key="1">
    <source>
        <dbReference type="ARBA" id="ARBA00001917"/>
    </source>
</evidence>
<reference evidence="7 8" key="1">
    <citation type="journal article" date="2014" name="Genome Announc.">
        <title>Draft Genome Sequence of Brevibacillus panacihumi Strain W25, a Halotolerant Hydrocarbon-Degrading Bacterium.</title>
        <authorList>
            <person name="Wang X."/>
            <person name="Jin D."/>
            <person name="Zhou L."/>
            <person name="Wu L."/>
            <person name="An W."/>
            <person name="Chen Y."/>
            <person name="Zhao L."/>
        </authorList>
    </citation>
    <scope>NUCLEOTIDE SEQUENCE [LARGE SCALE GENOMIC DNA]</scope>
    <source>
        <strain evidence="7 8">W25</strain>
    </source>
</reference>
<dbReference type="InterPro" id="IPR044152">
    <property type="entry name" value="YqjM-like"/>
</dbReference>
<dbReference type="SUPFAM" id="SSF51395">
    <property type="entry name" value="FMN-linked oxidoreductases"/>
    <property type="match status" value="1"/>
</dbReference>
<dbReference type="AlphaFoldDB" id="V6M987"/>
<dbReference type="Pfam" id="PF00724">
    <property type="entry name" value="Oxidored_FMN"/>
    <property type="match status" value="1"/>
</dbReference>
<dbReference type="Proteomes" id="UP000017973">
    <property type="component" value="Unassembled WGS sequence"/>
</dbReference>
<evidence type="ECO:0000256" key="5">
    <source>
        <dbReference type="ARBA" id="ARBA00023002"/>
    </source>
</evidence>
<gene>
    <name evidence="7" type="ORF">T458_14230</name>
</gene>
<dbReference type="PANTHER" id="PTHR43303">
    <property type="entry name" value="NADPH DEHYDROGENASE C23G7.10C-RELATED"/>
    <property type="match status" value="1"/>
</dbReference>
<dbReference type="GO" id="GO:0003959">
    <property type="term" value="F:NADPH dehydrogenase activity"/>
    <property type="evidence" value="ECO:0007669"/>
    <property type="project" value="UniProtKB-EC"/>
</dbReference>
<keyword evidence="8" id="KW-1185">Reference proteome</keyword>
<accession>V6M987</accession>
<dbReference type="InterPro" id="IPR013785">
    <property type="entry name" value="Aldolase_TIM"/>
</dbReference>
<sequence>MIGKKEGVGQMALLASAFSYKGLTLKNRVVMPPMCQYSVDAQDGTPNDWHFVHYVSRAVGGAGLIIMEMTDVEPDGRISNRDLGLWSDEQIPAYARIVNEVHKYGAKIGIQIAHAGRKAEDAEVPVSSSPIRFQGDVYKTPRALTTEEVQQMVVKFAESARRAVEAGVDTIEIHGAHGYLIHQFQSPLTNKRDDQYGQDLALFGVEVVSAIKKVIPADMPLIMRISAVEYVDGGYGLEHSIELCRRYKEAGVDIFHVSSGGEGPIGSRGRPGIHPGYQVPFARAIRQTLEVPVIAVGKLDDAHVAEATLGNGDADLIAVGRGMLHDPYWAIHAIRELSGEVEIPQQYGPGFPKR</sequence>
<keyword evidence="3" id="KW-0288">FMN</keyword>
<dbReference type="PANTHER" id="PTHR43303:SF4">
    <property type="entry name" value="NADPH DEHYDROGENASE C23G7.10C-RELATED"/>
    <property type="match status" value="1"/>
</dbReference>
<comment type="caution">
    <text evidence="7">The sequence shown here is derived from an EMBL/GenBank/DDBJ whole genome shotgun (WGS) entry which is preliminary data.</text>
</comment>
<evidence type="ECO:0000256" key="3">
    <source>
        <dbReference type="ARBA" id="ARBA00022643"/>
    </source>
</evidence>